<dbReference type="Proteomes" id="UP001152607">
    <property type="component" value="Unassembled WGS sequence"/>
</dbReference>
<evidence type="ECO:0000256" key="1">
    <source>
        <dbReference type="ARBA" id="ARBA00023242"/>
    </source>
</evidence>
<dbReference type="SUPFAM" id="SSF57701">
    <property type="entry name" value="Zn2/Cys6 DNA-binding domain"/>
    <property type="match status" value="1"/>
</dbReference>
<organism evidence="3 4">
    <name type="scientific">Periconia digitata</name>
    <dbReference type="NCBI Taxonomy" id="1303443"/>
    <lineage>
        <taxon>Eukaryota</taxon>
        <taxon>Fungi</taxon>
        <taxon>Dikarya</taxon>
        <taxon>Ascomycota</taxon>
        <taxon>Pezizomycotina</taxon>
        <taxon>Dothideomycetes</taxon>
        <taxon>Pleosporomycetidae</taxon>
        <taxon>Pleosporales</taxon>
        <taxon>Massarineae</taxon>
        <taxon>Periconiaceae</taxon>
        <taxon>Periconia</taxon>
    </lineage>
</organism>
<keyword evidence="1" id="KW-0539">Nucleus</keyword>
<dbReference type="Gene3D" id="4.10.240.10">
    <property type="entry name" value="Zn(2)-C6 fungal-type DNA-binding domain"/>
    <property type="match status" value="1"/>
</dbReference>
<dbReference type="PANTHER" id="PTHR38111:SF2">
    <property type="entry name" value="FINGER DOMAIN PROTEIN, PUTATIVE (AFU_ORTHOLOGUE AFUA_1G01560)-RELATED"/>
    <property type="match status" value="1"/>
</dbReference>
<dbReference type="EMBL" id="CAOQHR010000006">
    <property type="protein sequence ID" value="CAI6336185.1"/>
    <property type="molecule type" value="Genomic_DNA"/>
</dbReference>
<feature type="domain" description="Zn(2)-C6 fungal-type" evidence="2">
    <location>
        <begin position="43"/>
        <end position="87"/>
    </location>
</feature>
<dbReference type="GO" id="GO:0008270">
    <property type="term" value="F:zinc ion binding"/>
    <property type="evidence" value="ECO:0007669"/>
    <property type="project" value="InterPro"/>
</dbReference>
<protein>
    <recommendedName>
        <fullName evidence="2">Zn(2)-C6 fungal-type domain-containing protein</fullName>
    </recommendedName>
</protein>
<dbReference type="InterPro" id="IPR036864">
    <property type="entry name" value="Zn2-C6_fun-type_DNA-bd_sf"/>
</dbReference>
<name>A0A9W4XPN6_9PLEO</name>
<evidence type="ECO:0000259" key="2">
    <source>
        <dbReference type="PROSITE" id="PS50048"/>
    </source>
</evidence>
<reference evidence="3" key="1">
    <citation type="submission" date="2023-01" db="EMBL/GenBank/DDBJ databases">
        <authorList>
            <person name="Van Ghelder C."/>
            <person name="Rancurel C."/>
        </authorList>
    </citation>
    <scope>NUCLEOTIDE SEQUENCE</scope>
    <source>
        <strain evidence="3">CNCM I-4278</strain>
    </source>
</reference>
<dbReference type="AlphaFoldDB" id="A0A9W4XPN6"/>
<dbReference type="GO" id="GO:0000981">
    <property type="term" value="F:DNA-binding transcription factor activity, RNA polymerase II-specific"/>
    <property type="evidence" value="ECO:0007669"/>
    <property type="project" value="InterPro"/>
</dbReference>
<evidence type="ECO:0000313" key="4">
    <source>
        <dbReference type="Proteomes" id="UP001152607"/>
    </source>
</evidence>
<gene>
    <name evidence="3" type="ORF">PDIGIT_LOCUS9277</name>
</gene>
<sequence>MDWPQPQYVLIDLKLQFCHVSLCTAQCANKGRKRSRGAYSRLICIGCRERRIRCELPSGVEVPEPGELTTAETPCYRCKRLGIPCKIRQTVLGRPSPDGKPEPASDAVHAHVGNNVSRVIIELPSRSAVVHSHTSSLPDEQNTTENSTISRFFSIDSSQRSAIGQKNIRHWNWQAQLHHTPLSTEAVIIVQSLDIIRFQRVEREWFRHLPARVGNTQALDLSCKAMVAACFYARGEARFTRDDCYRALALALNAVRRNFDHSPEKLDDNMLASTALLAHLEATIHKHGIPTRLHVHGLAAILAARPPGYPVTRLARQILDFHICDSAIMACIQGTASPFENVPRSYYANDKEGSSGSGQAQFKALGSELFIRIPRLVGLVRSQRIHRHSLADAFTLLESLLALQDYETEVRILQNVTVSSSTCPGSSSPLLRRSSEFASVDDFEALTYYWQNRLMLLRLENRLQYLCATNDTQASVVENSDSRDLVTPTPSPRENEVRSLVKNIVMSIEYFARLPLRKHQRLSAHATLAVWGACTDWPLAFGNVQNSEDTNPLSELLLRRVNVGLAGKPDAVVEEMKNALGVADMHTAAEMFVGGPLEGKFIELYCRAS</sequence>
<dbReference type="PROSITE" id="PS50048">
    <property type="entry name" value="ZN2_CY6_FUNGAL_2"/>
    <property type="match status" value="1"/>
</dbReference>
<dbReference type="InterPro" id="IPR001138">
    <property type="entry name" value="Zn2Cys6_DnaBD"/>
</dbReference>
<proteinExistence type="predicted"/>
<dbReference type="OrthoDB" id="3627830at2759"/>
<dbReference type="PANTHER" id="PTHR38111">
    <property type="entry name" value="ZN(2)-C6 FUNGAL-TYPE DOMAIN-CONTAINING PROTEIN-RELATED"/>
    <property type="match status" value="1"/>
</dbReference>
<keyword evidence="4" id="KW-1185">Reference proteome</keyword>
<evidence type="ECO:0000313" key="3">
    <source>
        <dbReference type="EMBL" id="CAI6336185.1"/>
    </source>
</evidence>
<dbReference type="InterPro" id="IPR053178">
    <property type="entry name" value="Osmoadaptation_assoc"/>
</dbReference>
<comment type="caution">
    <text evidence="3">The sequence shown here is derived from an EMBL/GenBank/DDBJ whole genome shotgun (WGS) entry which is preliminary data.</text>
</comment>
<accession>A0A9W4XPN6</accession>
<dbReference type="CDD" id="cd00067">
    <property type="entry name" value="GAL4"/>
    <property type="match status" value="1"/>
</dbReference>